<protein>
    <submittedName>
        <fullName evidence="1">Uncharacterized protein</fullName>
    </submittedName>
</protein>
<evidence type="ECO:0000313" key="2">
    <source>
        <dbReference type="Proteomes" id="UP001642484"/>
    </source>
</evidence>
<dbReference type="PANTHER" id="PTHR21228">
    <property type="entry name" value="FAST LEU-RICH DOMAIN-CONTAINING"/>
    <property type="match status" value="1"/>
</dbReference>
<keyword evidence="2" id="KW-1185">Reference proteome</keyword>
<evidence type="ECO:0000313" key="1">
    <source>
        <dbReference type="EMBL" id="CAK9046578.1"/>
    </source>
</evidence>
<dbReference type="InterPro" id="IPR050870">
    <property type="entry name" value="FAST_kinase"/>
</dbReference>
<proteinExistence type="predicted"/>
<accession>A0ABP0M678</accession>
<comment type="caution">
    <text evidence="1">The sequence shown here is derived from an EMBL/GenBank/DDBJ whole genome shotgun (WGS) entry which is preliminary data.</text>
</comment>
<gene>
    <name evidence="1" type="ORF">CCMP2556_LOCUS24190</name>
</gene>
<dbReference type="PANTHER" id="PTHR21228:SF40">
    <property type="entry name" value="LD45607P"/>
    <property type="match status" value="1"/>
</dbReference>
<reference evidence="1 2" key="1">
    <citation type="submission" date="2024-02" db="EMBL/GenBank/DDBJ databases">
        <authorList>
            <person name="Chen Y."/>
            <person name="Shah S."/>
            <person name="Dougan E. K."/>
            <person name="Thang M."/>
            <person name="Chan C."/>
        </authorList>
    </citation>
    <scope>NUCLEOTIDE SEQUENCE [LARGE SCALE GENOMIC DNA]</scope>
</reference>
<dbReference type="EMBL" id="CAXAMN010015780">
    <property type="protein sequence ID" value="CAK9046578.1"/>
    <property type="molecule type" value="Genomic_DNA"/>
</dbReference>
<name>A0ABP0M678_9DINO</name>
<dbReference type="Proteomes" id="UP001642484">
    <property type="component" value="Unassembled WGS sequence"/>
</dbReference>
<organism evidence="1 2">
    <name type="scientific">Durusdinium trenchii</name>
    <dbReference type="NCBI Taxonomy" id="1381693"/>
    <lineage>
        <taxon>Eukaryota</taxon>
        <taxon>Sar</taxon>
        <taxon>Alveolata</taxon>
        <taxon>Dinophyceae</taxon>
        <taxon>Suessiales</taxon>
        <taxon>Symbiodiniaceae</taxon>
        <taxon>Durusdinium</taxon>
    </lineage>
</organism>
<sequence length="535" mass="58185">MAWTLGNLLAGEPEVFGALERAALRSLGEFSAQGLANSVWACATVCYRSEPLLAACARALGARPSGRMAQAMANTAWGFATLAHLDPAFLDLLGCFLGAGAAEWTPQQVANSVWTVAALSWQDWAMLGRLLDEVKDGVGEMSCQGLANSAWSVAKLGSREWPLMDALGAWSARRMGSFDAQNSSNAAWGFAKLGVLQEPLMAAMSHAAVRRALQPREVSSLAWAFGTLRRHDPPLFASLSAASEFDGAADWAPLDVANGAWGFDAVSVRSEALWQRLAQQLPGAAEIELQPLATLVDLDLGGGNRRGRGTLEAELLTRVEAFWEAWSCEDAFSPSNALLTQWRVDNLGVCGTTHLLSKLGVLRPSDAGFAERALALVRQRPSEARSFAKERAFCYVEYDLQPERCGSILKENSFHGVRAGRVPLLKSWRLSINEVVDRSLCAEFQALAELGDVLGDVQVRVRWRGARGAVRVWVSSASCLSCVRAIRQFLQLFPGLSVTVQCDRTRDARERNGFRGERGWVEWAGARWSRSSETA</sequence>